<evidence type="ECO:0000256" key="1">
    <source>
        <dbReference type="SAM" id="Phobius"/>
    </source>
</evidence>
<keyword evidence="1" id="KW-0812">Transmembrane</keyword>
<keyword evidence="1" id="KW-1133">Transmembrane helix</keyword>
<reference evidence="4" key="1">
    <citation type="submission" date="2016-10" db="EMBL/GenBank/DDBJ databases">
        <authorList>
            <person name="Varghese N."/>
            <person name="Submissions S."/>
        </authorList>
    </citation>
    <scope>NUCLEOTIDE SEQUENCE [LARGE SCALE GENOMIC DNA]</scope>
    <source>
        <strain evidence="4">DSM 17044</strain>
    </source>
</reference>
<sequence>MSRSVRSRGQALVLLCLTMLLVTLMVFLTISFSTRVREKMEAQSVADLAAYSGAVATARTFNSISLMRRAQTAHLVAASGTMSLISWTSMMRANLNVARSALQPCPAAVNALRTLNEQSLEMEQKWHEMDARAGVQVYNIYVLGGHLGSMQGMMFEQLKESVSGGPKSFSKQLAALASKGSRFPSELHAGPTPVSVGELVYATTGGSGHAIDMAMATRGHEFITRRQGMPAFNGTQGILGALAAAGGTLRVIRGGGSAYWGTERNHGGRADKPYFTWAEDHAVVEVTFPGCAPLRTNAWAYVKATDFEDETDEHAWSSPLPAGIGRADPGMEKQYRHTLLSCWPRTYCPSTFIGGMTFNTSDQEDGNVWAQPKIFALVQRDYKVRGLRSDPWNLRFNFQFSEEGGSTFDSHGLTTADGTDISVQSALATGLAYYHRRGHWNEPPNLWNPFWRATLVAADIDTGGQLLRGGTDVPDTVGAPGASAFEQLIRAGYKGVH</sequence>
<dbReference type="Pfam" id="PF13400">
    <property type="entry name" value="Tad"/>
    <property type="match status" value="1"/>
</dbReference>
<keyword evidence="4" id="KW-1185">Reference proteome</keyword>
<dbReference type="Proteomes" id="UP000182719">
    <property type="component" value="Unassembled WGS sequence"/>
</dbReference>
<keyword evidence="1" id="KW-0472">Membrane</keyword>
<name>A0A1H7PE30_STIAU</name>
<dbReference type="OrthoDB" id="5522648at2"/>
<evidence type="ECO:0000259" key="2">
    <source>
        <dbReference type="Pfam" id="PF13400"/>
    </source>
</evidence>
<protein>
    <submittedName>
        <fullName evidence="3">Putative Flp pilus-assembly TadE/G-like</fullName>
    </submittedName>
</protein>
<organism evidence="3 4">
    <name type="scientific">Stigmatella aurantiaca</name>
    <dbReference type="NCBI Taxonomy" id="41"/>
    <lineage>
        <taxon>Bacteria</taxon>
        <taxon>Pseudomonadati</taxon>
        <taxon>Myxococcota</taxon>
        <taxon>Myxococcia</taxon>
        <taxon>Myxococcales</taxon>
        <taxon>Cystobacterineae</taxon>
        <taxon>Archangiaceae</taxon>
        <taxon>Stigmatella</taxon>
    </lineage>
</organism>
<gene>
    <name evidence="3" type="ORF">SAMN05444354_105243</name>
</gene>
<feature type="transmembrane region" description="Helical" evidence="1">
    <location>
        <begin position="12"/>
        <end position="32"/>
    </location>
</feature>
<feature type="domain" description="Putative Flp pilus-assembly TadG-like N-terminal" evidence="2">
    <location>
        <begin position="9"/>
        <end position="56"/>
    </location>
</feature>
<evidence type="ECO:0000313" key="4">
    <source>
        <dbReference type="Proteomes" id="UP000182719"/>
    </source>
</evidence>
<proteinExistence type="predicted"/>
<dbReference type="EMBL" id="FOAP01000005">
    <property type="protein sequence ID" value="SEL33337.1"/>
    <property type="molecule type" value="Genomic_DNA"/>
</dbReference>
<dbReference type="RefSeq" id="WP_075006562.1">
    <property type="nucleotide sequence ID" value="NZ_FOAP01000005.1"/>
</dbReference>
<evidence type="ECO:0000313" key="3">
    <source>
        <dbReference type="EMBL" id="SEL33337.1"/>
    </source>
</evidence>
<accession>A0A1H7PE30</accession>
<dbReference type="InterPro" id="IPR028087">
    <property type="entry name" value="Tad_N"/>
</dbReference>
<dbReference type="AlphaFoldDB" id="A0A1H7PE30"/>